<organism evidence="2 3">
    <name type="scientific">Clostridium simiarum</name>
    <dbReference type="NCBI Taxonomy" id="2841506"/>
    <lineage>
        <taxon>Bacteria</taxon>
        <taxon>Bacillati</taxon>
        <taxon>Bacillota</taxon>
        <taxon>Clostridia</taxon>
        <taxon>Eubacteriales</taxon>
        <taxon>Clostridiaceae</taxon>
        <taxon>Clostridium</taxon>
    </lineage>
</organism>
<dbReference type="Proteomes" id="UP000736583">
    <property type="component" value="Unassembled WGS sequence"/>
</dbReference>
<comment type="caution">
    <text evidence="2">The sequence shown here is derived from an EMBL/GenBank/DDBJ whole genome shotgun (WGS) entry which is preliminary data.</text>
</comment>
<accession>A0ABS6EXM6</accession>
<keyword evidence="1" id="KW-0812">Transmembrane</keyword>
<sequence length="197" mass="22336">MQRKKNLLLFITGFFLVVTLFSIGYFLSVDKSQASKPSEGGNMTVYNSKDEAPLPDDLFLVLKEKDDLTGEIISHSAKTIKEFKGESKDIVTKKSLEELYAKEGYELDSFNDREIVWVKNVEKTFEPGKYYLGAEKGCIAIFKSDGKGKLFIEDKTKDITSRDVDSLPEGDKVLILNYELKFDAKEEAYDQLAEIQS</sequence>
<protein>
    <recommendedName>
        <fullName evidence="4">Bypass of forespore C C-terminal domain-containing protein</fullName>
    </recommendedName>
</protein>
<feature type="transmembrane region" description="Helical" evidence="1">
    <location>
        <begin position="7"/>
        <end position="27"/>
    </location>
</feature>
<evidence type="ECO:0000313" key="3">
    <source>
        <dbReference type="Proteomes" id="UP000736583"/>
    </source>
</evidence>
<keyword evidence="1" id="KW-0472">Membrane</keyword>
<evidence type="ECO:0000313" key="2">
    <source>
        <dbReference type="EMBL" id="MBU5590983.1"/>
    </source>
</evidence>
<name>A0ABS6EXM6_9CLOT</name>
<keyword evidence="3" id="KW-1185">Reference proteome</keyword>
<keyword evidence="1" id="KW-1133">Transmembrane helix</keyword>
<dbReference type="RefSeq" id="WP_051986348.1">
    <property type="nucleotide sequence ID" value="NZ_JAHLQL010000001.1"/>
</dbReference>
<dbReference type="EMBL" id="JAHLQL010000001">
    <property type="protein sequence ID" value="MBU5590983.1"/>
    <property type="molecule type" value="Genomic_DNA"/>
</dbReference>
<evidence type="ECO:0000256" key="1">
    <source>
        <dbReference type="SAM" id="Phobius"/>
    </source>
</evidence>
<reference evidence="2 3" key="1">
    <citation type="submission" date="2021-06" db="EMBL/GenBank/DDBJ databases">
        <authorList>
            <person name="Sun Q."/>
            <person name="Li D."/>
        </authorList>
    </citation>
    <scope>NUCLEOTIDE SEQUENCE [LARGE SCALE GENOMIC DNA]</scope>
    <source>
        <strain evidence="2 3">MSJ-4</strain>
    </source>
</reference>
<evidence type="ECO:0008006" key="4">
    <source>
        <dbReference type="Google" id="ProtNLM"/>
    </source>
</evidence>
<gene>
    <name evidence="2" type="ORF">KQI89_04340</name>
</gene>
<proteinExistence type="predicted"/>